<accession>A6K0L4</accession>
<gene>
    <name evidence="3" type="primary">RGD1564712</name>
    <name evidence="2" type="synonym">RGD1564712_predicted</name>
    <name evidence="2" type="ORF">rCG_52415</name>
</gene>
<proteinExistence type="predicted"/>
<feature type="compositionally biased region" description="Polar residues" evidence="1">
    <location>
        <begin position="45"/>
        <end position="54"/>
    </location>
</feature>
<dbReference type="CTD" id="302244"/>
<protein>
    <submittedName>
        <fullName evidence="2">RGD1564712 (Predicted)</fullName>
    </submittedName>
</protein>
<evidence type="ECO:0000313" key="2">
    <source>
        <dbReference type="EMBL" id="EDL88204.1"/>
    </source>
</evidence>
<dbReference type="EMBL" id="CH474011">
    <property type="protein sequence ID" value="EDL88204.1"/>
    <property type="molecule type" value="Genomic_DNA"/>
</dbReference>
<sequence>MIHESQEVELSGRPSTDEWLMQRSTTIFILQEKKDFYVKAHPQPYRNSNPTLKVTSKVPKEVQTGSGGAEENWKKKNLQKPLLLYSTELS</sequence>
<evidence type="ECO:0000256" key="1">
    <source>
        <dbReference type="SAM" id="MobiDB-lite"/>
    </source>
</evidence>
<dbReference type="AGR" id="RGD:1564712"/>
<evidence type="ECO:0000313" key="3">
    <source>
        <dbReference type="RGD" id="1564712"/>
    </source>
</evidence>
<dbReference type="RefSeq" id="XP_063141997.1">
    <property type="nucleotide sequence ID" value="XM_063285927.1"/>
</dbReference>
<dbReference type="KEGG" id="rno:302244"/>
<dbReference type="AlphaFoldDB" id="A6K0L4"/>
<dbReference type="RGD" id="1564712">
    <property type="gene designation" value="RGD1564712"/>
</dbReference>
<reference evidence="2" key="1">
    <citation type="journal article" date="2005" name="Genome Res.">
        <title>Gene and alternative splicing annotation with AIR.</title>
        <authorList>
            <person name="Florea L."/>
            <person name="Di Francesco V."/>
            <person name="Miller J."/>
            <person name="Turner R."/>
            <person name="Yao A."/>
            <person name="Harris M."/>
            <person name="Walenz B."/>
            <person name="Mobarry C."/>
            <person name="Merkulov G.V."/>
            <person name="Charlab R."/>
            <person name="Dew I."/>
            <person name="Deng Z."/>
            <person name="Istrail S."/>
            <person name="Li P."/>
            <person name="Sutton G."/>
        </authorList>
    </citation>
    <scope>NUCLEOTIDE SEQUENCE</scope>
    <source>
        <strain evidence="2">BN</strain>
    </source>
</reference>
<reference evidence="2" key="2">
    <citation type="submission" date="2005-09" db="EMBL/GenBank/DDBJ databases">
        <authorList>
            <person name="Mural R.J."/>
            <person name="Li P.W."/>
            <person name="Adams M.D."/>
            <person name="Amanatides P.G."/>
            <person name="Baden-Tillson H."/>
            <person name="Barnstead M."/>
            <person name="Chin S.H."/>
            <person name="Dew I."/>
            <person name="Evans C.A."/>
            <person name="Ferriera S."/>
            <person name="Flanigan M."/>
            <person name="Fosler C."/>
            <person name="Glodek A."/>
            <person name="Gu Z."/>
            <person name="Holt R.A."/>
            <person name="Jennings D."/>
            <person name="Kraft C.L."/>
            <person name="Lu F."/>
            <person name="Nguyen T."/>
            <person name="Nusskern D.R."/>
            <person name="Pfannkoch C.M."/>
            <person name="Sitter C."/>
            <person name="Sutton G.G."/>
            <person name="Venter J.C."/>
            <person name="Wang Z."/>
            <person name="Woodage T."/>
            <person name="Zheng X.H."/>
            <person name="Zhong F."/>
        </authorList>
    </citation>
    <scope>NUCLEOTIDE SEQUENCE</scope>
    <source>
        <strain evidence="2">BN</strain>
    </source>
</reference>
<name>A6K0L4_RAT</name>
<dbReference type="Proteomes" id="UP000234681">
    <property type="component" value="Chromosome 4"/>
</dbReference>
<dbReference type="GeneID" id="302244"/>
<dbReference type="RefSeq" id="NP_001100401.1">
    <property type="nucleotide sequence ID" value="NM_001106931.2"/>
</dbReference>
<feature type="region of interest" description="Disordered" evidence="1">
    <location>
        <begin position="41"/>
        <end position="74"/>
    </location>
</feature>
<organism evidence="2">
    <name type="scientific">Rattus norvegicus</name>
    <name type="common">Rat</name>
    <dbReference type="NCBI Taxonomy" id="10116"/>
    <lineage>
        <taxon>Eukaryota</taxon>
        <taxon>Metazoa</taxon>
        <taxon>Chordata</taxon>
        <taxon>Craniata</taxon>
        <taxon>Vertebrata</taxon>
        <taxon>Euteleostomi</taxon>
        <taxon>Mammalia</taxon>
        <taxon>Eutheria</taxon>
        <taxon>Euarchontoglires</taxon>
        <taxon>Glires</taxon>
        <taxon>Rodentia</taxon>
        <taxon>Myomorpha</taxon>
        <taxon>Muroidea</taxon>
        <taxon>Muridae</taxon>
        <taxon>Murinae</taxon>
        <taxon>Rattus</taxon>
    </lineage>
</organism>